<evidence type="ECO:0000313" key="2">
    <source>
        <dbReference type="EMBL" id="KAG2223649.1"/>
    </source>
</evidence>
<dbReference type="AlphaFoldDB" id="A0A8H7S4Y1"/>
<feature type="region of interest" description="Disordered" evidence="1">
    <location>
        <begin position="435"/>
        <end position="455"/>
    </location>
</feature>
<gene>
    <name evidence="2" type="ORF">INT45_010008</name>
</gene>
<evidence type="ECO:0000313" key="3">
    <source>
        <dbReference type="Proteomes" id="UP000646827"/>
    </source>
</evidence>
<proteinExistence type="predicted"/>
<name>A0A8H7S4Y1_9FUNG</name>
<comment type="caution">
    <text evidence="2">The sequence shown here is derived from an EMBL/GenBank/DDBJ whole genome shotgun (WGS) entry which is preliminary data.</text>
</comment>
<dbReference type="Proteomes" id="UP000646827">
    <property type="component" value="Unassembled WGS sequence"/>
</dbReference>
<evidence type="ECO:0008006" key="4">
    <source>
        <dbReference type="Google" id="ProtNLM"/>
    </source>
</evidence>
<keyword evidence="3" id="KW-1185">Reference proteome</keyword>
<dbReference type="PANTHER" id="PTHR47718">
    <property type="entry name" value="OS01G0519700 PROTEIN"/>
    <property type="match status" value="1"/>
</dbReference>
<protein>
    <recommendedName>
        <fullName evidence="4">SWIM-type domain-containing protein</fullName>
    </recommendedName>
</protein>
<dbReference type="CDD" id="cd22744">
    <property type="entry name" value="OTU"/>
    <property type="match status" value="1"/>
</dbReference>
<evidence type="ECO:0000256" key="1">
    <source>
        <dbReference type="SAM" id="MobiDB-lite"/>
    </source>
</evidence>
<organism evidence="2 3">
    <name type="scientific">Circinella minor</name>
    <dbReference type="NCBI Taxonomy" id="1195481"/>
    <lineage>
        <taxon>Eukaryota</taxon>
        <taxon>Fungi</taxon>
        <taxon>Fungi incertae sedis</taxon>
        <taxon>Mucoromycota</taxon>
        <taxon>Mucoromycotina</taxon>
        <taxon>Mucoromycetes</taxon>
        <taxon>Mucorales</taxon>
        <taxon>Lichtheimiaceae</taxon>
        <taxon>Circinella</taxon>
    </lineage>
</organism>
<sequence>MVLRPLNVHSQQWHIVSFFDGEHNHKFAQEISSYSIAHCLDTEEEAIVVRMIKSHATNNSILSFLATRKFPEIVVLDATYKTNKHHLPFVNIVGSLALVIQRLQNIVWPSNQCASPKTFITDSEGALIKALNKVFLNSKKLLCKIHLCRNFKTKLQKHFDVKDDYQELEKAVNFLMTDQYQDELKDMCVIPDEKFESKALAKYNEIAQKAKNPAEVIKYLKEKLEFREKWVGWDIANIVHFGNNSTNRAEGSYADLKRSIQSSSGNLFSVFEQIDEHYRLKNVAWKQQHDKEYFTVNPHIPESQKERLVNLERNISKFAFYAIHDELKHRNILKTNICRCAIKAHYNIPCCHMLPTTRAIPLSLIPRQNTNMNDVDNVLAITESYIPPNVEDQINDELARINTLLHKYTDQKQRKTLLQRLQAINDELFVDLEDFQQPKNAPKKGRGKDQEKHKKRDLIALEYQEQESKKKAKTSFGHKSAEIWKGKCKPTDNLQLNSLSPSSTTPPRKTSIVPNINMVTNNLIPHLEVDEVYDPIGDGNCGFRALAVELFGDERKYVDIKDAMLRHYLTNINGIYKSYDQHRIKGILNPHSNEWFCVPECAQIASDTFKAPIAFYGFESNTFFPLQLTPFESKRTHPIALHLHHAHIILVKIKHDACIQWPELYYENRGRKREVLTVDPWYPLFKDVFDRSIRIYSEVSLPGDADVQSICSSDPKTLDLTN</sequence>
<accession>A0A8H7S4Y1</accession>
<dbReference type="EMBL" id="JAEPRB010000057">
    <property type="protein sequence ID" value="KAG2223649.1"/>
    <property type="molecule type" value="Genomic_DNA"/>
</dbReference>
<reference evidence="2 3" key="1">
    <citation type="submission" date="2020-12" db="EMBL/GenBank/DDBJ databases">
        <title>Metabolic potential, ecology and presence of endohyphal bacteria is reflected in genomic diversity of Mucoromycotina.</title>
        <authorList>
            <person name="Muszewska A."/>
            <person name="Okrasinska A."/>
            <person name="Steczkiewicz K."/>
            <person name="Drgas O."/>
            <person name="Orlowska M."/>
            <person name="Perlinska-Lenart U."/>
            <person name="Aleksandrzak-Piekarczyk T."/>
            <person name="Szatraj K."/>
            <person name="Zielenkiewicz U."/>
            <person name="Pilsyk S."/>
            <person name="Malc E."/>
            <person name="Mieczkowski P."/>
            <person name="Kruszewska J.S."/>
            <person name="Biernat P."/>
            <person name="Pawlowska J."/>
        </authorList>
    </citation>
    <scope>NUCLEOTIDE SEQUENCE [LARGE SCALE GENOMIC DNA]</scope>
    <source>
        <strain evidence="2 3">CBS 142.35</strain>
    </source>
</reference>
<dbReference type="PANTHER" id="PTHR47718:SF13">
    <property type="entry name" value="OS09G0290500 PROTEIN"/>
    <property type="match status" value="1"/>
</dbReference>
<dbReference type="OrthoDB" id="4368270at2759"/>